<keyword evidence="2" id="KW-1185">Reference proteome</keyword>
<proteinExistence type="predicted"/>
<evidence type="ECO:0000313" key="2">
    <source>
        <dbReference type="Proteomes" id="UP001470230"/>
    </source>
</evidence>
<organism evidence="1 2">
    <name type="scientific">Tritrichomonas musculus</name>
    <dbReference type="NCBI Taxonomy" id="1915356"/>
    <lineage>
        <taxon>Eukaryota</taxon>
        <taxon>Metamonada</taxon>
        <taxon>Parabasalia</taxon>
        <taxon>Tritrichomonadida</taxon>
        <taxon>Tritrichomonadidae</taxon>
        <taxon>Tritrichomonas</taxon>
    </lineage>
</organism>
<dbReference type="Gene3D" id="3.80.10.10">
    <property type="entry name" value="Ribonuclease Inhibitor"/>
    <property type="match status" value="2"/>
</dbReference>
<gene>
    <name evidence="1" type="ORF">M9Y10_023838</name>
</gene>
<dbReference type="Proteomes" id="UP001470230">
    <property type="component" value="Unassembled WGS sequence"/>
</dbReference>
<dbReference type="PANTHER" id="PTHR45661">
    <property type="entry name" value="SURFACE ANTIGEN"/>
    <property type="match status" value="1"/>
</dbReference>
<reference evidence="1 2" key="1">
    <citation type="submission" date="2024-04" db="EMBL/GenBank/DDBJ databases">
        <title>Tritrichomonas musculus Genome.</title>
        <authorList>
            <person name="Alves-Ferreira E."/>
            <person name="Grigg M."/>
            <person name="Lorenzi H."/>
            <person name="Galac M."/>
        </authorList>
    </citation>
    <scope>NUCLEOTIDE SEQUENCE [LARGE SCALE GENOMIC DNA]</scope>
    <source>
        <strain evidence="1 2">EAF2021</strain>
    </source>
</reference>
<dbReference type="InterPro" id="IPR032675">
    <property type="entry name" value="LRR_dom_sf"/>
</dbReference>
<dbReference type="PANTHER" id="PTHR45661:SF3">
    <property type="entry name" value="IG-LIKE DOMAIN-CONTAINING PROTEIN"/>
    <property type="match status" value="1"/>
</dbReference>
<dbReference type="Pfam" id="PF13306">
    <property type="entry name" value="LRR_5"/>
    <property type="match status" value="3"/>
</dbReference>
<evidence type="ECO:0000313" key="1">
    <source>
        <dbReference type="EMBL" id="KAK8895375.1"/>
    </source>
</evidence>
<evidence type="ECO:0008006" key="3">
    <source>
        <dbReference type="Google" id="ProtNLM"/>
    </source>
</evidence>
<comment type="caution">
    <text evidence="1">The sequence shown here is derived from an EMBL/GenBank/DDBJ whole genome shotgun (WGS) entry which is preliminary data.</text>
</comment>
<name>A0ABR2KW88_9EUKA</name>
<accession>A0ABR2KW88</accession>
<protein>
    <recommendedName>
        <fullName evidence="3">Surface antigen BspA-like</fullName>
    </recommendedName>
</protein>
<sequence>MEIKQDDLIYSINEDEETVKIVRCQKSNSELIIPSSINHESKKYYVVSISQFAFIALDHIKSVKFAPDSKFQVIDKEIFSRTSIESISIPAHVTRICEESFIFCQQLRRIEIPKNSELQTIEKDAFHLTEIEMIFIPENLTNLEEGWCSATPKLTAIEVDEKNPRYSYIENQFLVGKSDLENEDYDVLVFARRDIIKATIPPFIKTIGPYAFDSCCFEIDIPSNSKLQTIGHKAFCTSNIKKITISAQVTKICSSAFLNCKRLSMIEIPVNSKLQKIGKYAFSDTEIESIFIPESLTDLEEGWCSHTNKLTAIKVDEKNPRYSYIENQFLVGKSDLENEDYDVLVFARRDIVKATIPPFIKTIGPYAFFNCNELQHIFIPQDSKLQTIGDDAFNSTGIQRIRIPAGVTQIGKYVFSFC</sequence>
<dbReference type="SUPFAM" id="SSF52058">
    <property type="entry name" value="L domain-like"/>
    <property type="match status" value="1"/>
</dbReference>
<dbReference type="InterPro" id="IPR026906">
    <property type="entry name" value="LRR_5"/>
</dbReference>
<dbReference type="InterPro" id="IPR053139">
    <property type="entry name" value="Surface_bspA-like"/>
</dbReference>
<dbReference type="EMBL" id="JAPFFF010000003">
    <property type="protein sequence ID" value="KAK8895375.1"/>
    <property type="molecule type" value="Genomic_DNA"/>
</dbReference>